<protein>
    <recommendedName>
        <fullName evidence="3">Myb-like domain-containing protein</fullName>
    </recommendedName>
</protein>
<name>A0A699GYW6_TANCI</name>
<dbReference type="EMBL" id="BKCJ010077008">
    <property type="protein sequence ID" value="GEW85231.1"/>
    <property type="molecule type" value="Genomic_DNA"/>
</dbReference>
<proteinExistence type="predicted"/>
<feature type="region of interest" description="Disordered" evidence="1">
    <location>
        <begin position="1"/>
        <end position="20"/>
    </location>
</feature>
<evidence type="ECO:0000313" key="2">
    <source>
        <dbReference type="EMBL" id="GEW85231.1"/>
    </source>
</evidence>
<sequence>MYEPQYSEDYQNTAREDSPIKVVASPLASAQLKSSKRREKKTTQNEEAPWCTAWTNEEEIVLCKGWVHVSEYSAVGNARKECRSWTEVSRYIESKTKAPGSSNVMTNLKGYEKGEIIHNLAWQHIAYAAMAGAASAFGCLPI</sequence>
<accession>A0A699GYW6</accession>
<evidence type="ECO:0008006" key="3">
    <source>
        <dbReference type="Google" id="ProtNLM"/>
    </source>
</evidence>
<evidence type="ECO:0000256" key="1">
    <source>
        <dbReference type="SAM" id="MobiDB-lite"/>
    </source>
</evidence>
<reference evidence="2" key="1">
    <citation type="journal article" date="2019" name="Sci. Rep.">
        <title>Draft genome of Tanacetum cinerariifolium, the natural source of mosquito coil.</title>
        <authorList>
            <person name="Yamashiro T."/>
            <person name="Shiraishi A."/>
            <person name="Satake H."/>
            <person name="Nakayama K."/>
        </authorList>
    </citation>
    <scope>NUCLEOTIDE SEQUENCE</scope>
</reference>
<gene>
    <name evidence="2" type="ORF">Tci_257207</name>
</gene>
<organism evidence="2">
    <name type="scientific">Tanacetum cinerariifolium</name>
    <name type="common">Dalmatian daisy</name>
    <name type="synonym">Chrysanthemum cinerariifolium</name>
    <dbReference type="NCBI Taxonomy" id="118510"/>
    <lineage>
        <taxon>Eukaryota</taxon>
        <taxon>Viridiplantae</taxon>
        <taxon>Streptophyta</taxon>
        <taxon>Embryophyta</taxon>
        <taxon>Tracheophyta</taxon>
        <taxon>Spermatophyta</taxon>
        <taxon>Magnoliopsida</taxon>
        <taxon>eudicotyledons</taxon>
        <taxon>Gunneridae</taxon>
        <taxon>Pentapetalae</taxon>
        <taxon>asterids</taxon>
        <taxon>campanulids</taxon>
        <taxon>Asterales</taxon>
        <taxon>Asteraceae</taxon>
        <taxon>Asteroideae</taxon>
        <taxon>Anthemideae</taxon>
        <taxon>Anthemidinae</taxon>
        <taxon>Tanacetum</taxon>
    </lineage>
</organism>
<dbReference type="AlphaFoldDB" id="A0A699GYW6"/>
<comment type="caution">
    <text evidence="2">The sequence shown here is derived from an EMBL/GenBank/DDBJ whole genome shotgun (WGS) entry which is preliminary data.</text>
</comment>